<sequence>MDSTQSTAVTTSNSTSSLVYISRRILDDIKHSRNSDIKRHAIYPEERALTLPIEEAIIYAIQMINSDAVHRLIELCGRTRINFRYTDSRGRRFIHHAAESGSATLIRVFLTSGPLNVQDADGWTPLLRAADRGHTQVIEILSQESSVNMPKTPRPEIMSALHLAVRGRHCDCVDALLARGACPDMLAGGGETPLHLAVESGCLHCALAVLERGADPRCVDVYGQTPLHLAAKRDNVTMADCLLNAGAEPCARDTNGKSPLHQAILNDRWVMADYLLAQPGVDVNSADHQGVRPLHLVIIRCAGSSGMLLANAGQAASASAATSTAAAPTIEAARIELLEKLLAQGADVNALTDEAGESPLSLAVTSGSEALVRLLLANGASVLSADKNGASPLHRANLLTTSSRNSILSALIEHGCDVNSCDKFGYSPISKCVFQLMVDRITQADCFEGLRLMVRAGATLGPLRRPQEQQQQMQQQPARQLNSPIVFLAWRGHWPGVMFLIRCGWRLQDDANLLPVLTASAGSLLPPDPVRERLARWVEAAWLRRPATLAHLCRASVREHLGGVLAEQKIKQLHLPISLKSYLLYEPECRAFEDTSMQDFDEDFSDCDADPEVEAEAGTSNA</sequence>
<protein>
    <recommendedName>
        <fullName evidence="5">SOCS box domain-containing protein</fullName>
    </recommendedName>
</protein>
<dbReference type="Pfam" id="PF07525">
    <property type="entry name" value="SOCS_box"/>
    <property type="match status" value="1"/>
</dbReference>
<dbReference type="Pfam" id="PF00023">
    <property type="entry name" value="Ank"/>
    <property type="match status" value="1"/>
</dbReference>
<dbReference type="GO" id="GO:0035556">
    <property type="term" value="P:intracellular signal transduction"/>
    <property type="evidence" value="ECO:0007669"/>
    <property type="project" value="InterPro"/>
</dbReference>
<evidence type="ECO:0000256" key="2">
    <source>
        <dbReference type="ARBA" id="ARBA00023043"/>
    </source>
</evidence>
<dbReference type="SUPFAM" id="SSF158235">
    <property type="entry name" value="SOCS box-like"/>
    <property type="match status" value="1"/>
</dbReference>
<dbReference type="PANTHER" id="PTHR24166:SF48">
    <property type="entry name" value="PROTEIN VAPYRIN"/>
    <property type="match status" value="1"/>
</dbReference>
<organism evidence="7 8">
    <name type="scientific">Macrostomum lignano</name>
    <dbReference type="NCBI Taxonomy" id="282301"/>
    <lineage>
        <taxon>Eukaryota</taxon>
        <taxon>Metazoa</taxon>
        <taxon>Spiralia</taxon>
        <taxon>Lophotrochozoa</taxon>
        <taxon>Platyhelminthes</taxon>
        <taxon>Rhabditophora</taxon>
        <taxon>Macrostomorpha</taxon>
        <taxon>Macrostomida</taxon>
        <taxon>Macrostomidae</taxon>
        <taxon>Macrostomum</taxon>
    </lineage>
</organism>
<dbReference type="FunFam" id="1.10.750.20:FF:000001">
    <property type="entry name" value="Ankyrin repeat and SOCS box containing 1"/>
    <property type="match status" value="1"/>
</dbReference>
<dbReference type="PROSITE" id="PS50297">
    <property type="entry name" value="ANK_REP_REGION"/>
    <property type="match status" value="4"/>
</dbReference>
<dbReference type="PROSITE" id="PS50225">
    <property type="entry name" value="SOCS"/>
    <property type="match status" value="1"/>
</dbReference>
<feature type="domain" description="SOCS box" evidence="5">
    <location>
        <begin position="544"/>
        <end position="583"/>
    </location>
</feature>
<dbReference type="InterPro" id="IPR036770">
    <property type="entry name" value="Ankyrin_rpt-contain_sf"/>
</dbReference>
<dbReference type="AlphaFoldDB" id="A0A267GVA7"/>
<dbReference type="InterPro" id="IPR002110">
    <property type="entry name" value="Ankyrin_rpt"/>
</dbReference>
<evidence type="ECO:0000313" key="6">
    <source>
        <dbReference type="EMBL" id="PAA63950.1"/>
    </source>
</evidence>
<dbReference type="Proteomes" id="UP000215902">
    <property type="component" value="Unassembled WGS sequence"/>
</dbReference>
<evidence type="ECO:0000313" key="7">
    <source>
        <dbReference type="EMBL" id="PAA89961.1"/>
    </source>
</evidence>
<keyword evidence="8" id="KW-1185">Reference proteome</keyword>
<reference evidence="7 8" key="1">
    <citation type="submission" date="2017-06" db="EMBL/GenBank/DDBJ databases">
        <title>A platform for efficient transgenesis in Macrostomum lignano, a flatworm model organism for stem cell research.</title>
        <authorList>
            <person name="Berezikov E."/>
        </authorList>
    </citation>
    <scope>NUCLEOTIDE SEQUENCE [LARGE SCALE GENOMIC DNA]</scope>
    <source>
        <strain evidence="7">DV1</strain>
        <tissue evidence="7">Whole organism</tissue>
    </source>
</reference>
<keyword evidence="2 3" id="KW-0040">ANK repeat</keyword>
<evidence type="ECO:0000256" key="1">
    <source>
        <dbReference type="ARBA" id="ARBA00022737"/>
    </source>
</evidence>
<feature type="region of interest" description="Disordered" evidence="4">
    <location>
        <begin position="601"/>
        <end position="622"/>
    </location>
</feature>
<dbReference type="CDD" id="cd03587">
    <property type="entry name" value="SOCS"/>
    <property type="match status" value="1"/>
</dbReference>
<dbReference type="EMBL" id="NIVC01000130">
    <property type="protein sequence ID" value="PAA89961.1"/>
    <property type="molecule type" value="Genomic_DNA"/>
</dbReference>
<dbReference type="InterPro" id="IPR036036">
    <property type="entry name" value="SOCS_box-like_dom_sf"/>
</dbReference>
<dbReference type="PROSITE" id="PS50088">
    <property type="entry name" value="ANK_REPEAT"/>
    <property type="match status" value="5"/>
</dbReference>
<feature type="repeat" description="ANK" evidence="3">
    <location>
        <begin position="388"/>
        <end position="423"/>
    </location>
</feature>
<feature type="compositionally biased region" description="Acidic residues" evidence="4">
    <location>
        <begin position="601"/>
        <end position="615"/>
    </location>
</feature>
<evidence type="ECO:0000259" key="5">
    <source>
        <dbReference type="PROSITE" id="PS50225"/>
    </source>
</evidence>
<keyword evidence="1" id="KW-0677">Repeat</keyword>
<comment type="caution">
    <text evidence="7">The sequence shown here is derived from an EMBL/GenBank/DDBJ whole genome shotgun (WGS) entry which is preliminary data.</text>
</comment>
<dbReference type="SMART" id="SM00969">
    <property type="entry name" value="SOCS_box"/>
    <property type="match status" value="1"/>
</dbReference>
<dbReference type="Gene3D" id="1.25.40.20">
    <property type="entry name" value="Ankyrin repeat-containing domain"/>
    <property type="match status" value="4"/>
</dbReference>
<evidence type="ECO:0000313" key="8">
    <source>
        <dbReference type="Proteomes" id="UP000215902"/>
    </source>
</evidence>
<dbReference type="InterPro" id="IPR001496">
    <property type="entry name" value="SOCS_box"/>
</dbReference>
<name>A0A267GVA7_9PLAT</name>
<dbReference type="EMBL" id="NIVC01001798">
    <property type="protein sequence ID" value="PAA63950.1"/>
    <property type="molecule type" value="Genomic_DNA"/>
</dbReference>
<dbReference type="OrthoDB" id="10252328at2759"/>
<dbReference type="Pfam" id="PF12796">
    <property type="entry name" value="Ank_2"/>
    <property type="match status" value="3"/>
</dbReference>
<dbReference type="SMART" id="SM00248">
    <property type="entry name" value="ANK"/>
    <property type="match status" value="9"/>
</dbReference>
<dbReference type="STRING" id="282301.A0A267GVA7"/>
<feature type="repeat" description="ANK" evidence="3">
    <location>
        <begin position="222"/>
        <end position="254"/>
    </location>
</feature>
<dbReference type="SUPFAM" id="SSF48403">
    <property type="entry name" value="Ankyrin repeat"/>
    <property type="match status" value="1"/>
</dbReference>
<feature type="repeat" description="ANK" evidence="3">
    <location>
        <begin position="255"/>
        <end position="288"/>
    </location>
</feature>
<dbReference type="PANTHER" id="PTHR24166">
    <property type="entry name" value="ROLLING PEBBLES, ISOFORM B"/>
    <property type="match status" value="1"/>
</dbReference>
<gene>
    <name evidence="7" type="ORF">BOX15_Mlig017929g1</name>
    <name evidence="6" type="ORF">BOX15_Mlig031046g1</name>
</gene>
<dbReference type="InterPro" id="IPR050889">
    <property type="entry name" value="Dendritic_Spine_Reg/Scaffold"/>
</dbReference>
<evidence type="ECO:0000256" key="3">
    <source>
        <dbReference type="PROSITE-ProRule" id="PRU00023"/>
    </source>
</evidence>
<dbReference type="PRINTS" id="PR01415">
    <property type="entry name" value="ANKYRIN"/>
</dbReference>
<evidence type="ECO:0000256" key="4">
    <source>
        <dbReference type="SAM" id="MobiDB-lite"/>
    </source>
</evidence>
<proteinExistence type="predicted"/>
<feature type="repeat" description="ANK" evidence="3">
    <location>
        <begin position="355"/>
        <end position="387"/>
    </location>
</feature>
<feature type="repeat" description="ANK" evidence="3">
    <location>
        <begin position="189"/>
        <end position="221"/>
    </location>
</feature>
<dbReference type="Gene3D" id="1.10.750.20">
    <property type="entry name" value="SOCS box"/>
    <property type="match status" value="1"/>
</dbReference>
<accession>A0A267GVA7</accession>